<evidence type="ECO:0000256" key="12">
    <source>
        <dbReference type="ARBA" id="ARBA00048019"/>
    </source>
</evidence>
<keyword evidence="8 13" id="KW-0808">Transferase</keyword>
<evidence type="ECO:0000313" key="16">
    <source>
        <dbReference type="EMBL" id="ADN16847.1"/>
    </source>
</evidence>
<dbReference type="PROSITE" id="PS50991">
    <property type="entry name" value="PYR_CT"/>
    <property type="match status" value="1"/>
</dbReference>
<evidence type="ECO:0000256" key="3">
    <source>
        <dbReference type="ARBA" id="ARBA00009396"/>
    </source>
</evidence>
<dbReference type="PROSITE" id="PS00815">
    <property type="entry name" value="AIPM_HOMOCIT_SYNTH_1"/>
    <property type="match status" value="1"/>
</dbReference>
<evidence type="ECO:0000256" key="11">
    <source>
        <dbReference type="ARBA" id="ARBA00023304"/>
    </source>
</evidence>
<proteinExistence type="inferred from homology"/>
<dbReference type="GO" id="GO:0004410">
    <property type="term" value="F:homocitrate synthase activity"/>
    <property type="evidence" value="ECO:0007669"/>
    <property type="project" value="UniProtKB-EC"/>
</dbReference>
<comment type="cofactor">
    <cofactor evidence="13">
        <name>Mn(2+)</name>
        <dbReference type="ChEBI" id="CHEBI:29035"/>
    </cofactor>
</comment>
<organism evidence="16 17">
    <name type="scientific">Gloeothece verrucosa (strain PCC 7822)</name>
    <name type="common">Cyanothece sp. (strain PCC 7822)</name>
    <dbReference type="NCBI Taxonomy" id="497965"/>
    <lineage>
        <taxon>Bacteria</taxon>
        <taxon>Bacillati</taxon>
        <taxon>Cyanobacteriota</taxon>
        <taxon>Cyanophyceae</taxon>
        <taxon>Oscillatoriophycideae</taxon>
        <taxon>Chroococcales</taxon>
        <taxon>Aphanothecaceae</taxon>
        <taxon>Gloeothece</taxon>
        <taxon>Gloeothece verrucosa</taxon>
    </lineage>
</organism>
<comment type="function">
    <text evidence="13">Catalyzes the condensation of the acetyl group of acetyl-CoA with 3-methyl-2-oxobutanoate (2-ketoisovalerate) to form 3-carboxy-3-hydroxy-4-methylpentanoate (2-isopropylmalate).</text>
</comment>
<evidence type="ECO:0000256" key="5">
    <source>
        <dbReference type="ARBA" id="ARBA00022430"/>
    </source>
</evidence>
<keyword evidence="11 13" id="KW-0100">Branched-chain amino acid biosynthesis</keyword>
<dbReference type="InterPro" id="IPR005671">
    <property type="entry name" value="LeuA_bact_synth"/>
</dbReference>
<comment type="function">
    <text evidence="1">This protein is a Fe-Mo-cofactor biosynthetic component.</text>
</comment>
<dbReference type="EMBL" id="CP002198">
    <property type="protein sequence ID" value="ADN16847.1"/>
    <property type="molecule type" value="Genomic_DNA"/>
</dbReference>
<dbReference type="Gene3D" id="3.20.20.70">
    <property type="entry name" value="Aldolase class I"/>
    <property type="match status" value="1"/>
</dbReference>
<dbReference type="GO" id="GO:0005737">
    <property type="term" value="C:cytoplasm"/>
    <property type="evidence" value="ECO:0007669"/>
    <property type="project" value="UniProtKB-UniRule"/>
</dbReference>
<dbReference type="Pfam" id="PF22617">
    <property type="entry name" value="HCS_D2"/>
    <property type="match status" value="1"/>
</dbReference>
<evidence type="ECO:0000256" key="9">
    <source>
        <dbReference type="ARBA" id="ARBA00022723"/>
    </source>
</evidence>
<dbReference type="PROSITE" id="PS00816">
    <property type="entry name" value="AIPM_HOMOCIT_SYNTH_2"/>
    <property type="match status" value="1"/>
</dbReference>
<dbReference type="NCBIfam" id="TIGR00973">
    <property type="entry name" value="leuA_bact"/>
    <property type="match status" value="1"/>
</dbReference>
<dbReference type="InterPro" id="IPR054691">
    <property type="entry name" value="LeuA/HCS_post-cat"/>
</dbReference>
<evidence type="ECO:0000256" key="8">
    <source>
        <dbReference type="ARBA" id="ARBA00022679"/>
    </source>
</evidence>
<dbReference type="STRING" id="497965.Cyan7822_4956"/>
<dbReference type="GO" id="GO:0030145">
    <property type="term" value="F:manganese ion binding"/>
    <property type="evidence" value="ECO:0007669"/>
    <property type="project" value="UniProtKB-UniRule"/>
</dbReference>
<accession>E0UHD3</accession>
<feature type="binding site" evidence="13">
    <location>
        <position position="244"/>
    </location>
    <ligand>
        <name>Mn(2+)</name>
        <dbReference type="ChEBI" id="CHEBI:29035"/>
    </ligand>
</feature>
<dbReference type="HOGENOM" id="CLU_022158_0_1_3"/>
<dbReference type="Gene3D" id="3.30.160.270">
    <property type="match status" value="1"/>
</dbReference>
<dbReference type="InterPro" id="IPR000891">
    <property type="entry name" value="PYR_CT"/>
</dbReference>
<dbReference type="SMART" id="SM00917">
    <property type="entry name" value="LeuA_dimer"/>
    <property type="match status" value="1"/>
</dbReference>
<comment type="subunit">
    <text evidence="13">Homodimer.</text>
</comment>
<keyword evidence="7 13" id="KW-0028">Amino-acid biosynthesis</keyword>
<evidence type="ECO:0000256" key="2">
    <source>
        <dbReference type="ARBA" id="ARBA00004689"/>
    </source>
</evidence>
<feature type="domain" description="Pyruvate carboxyltransferase" evidence="15">
    <location>
        <begin position="8"/>
        <end position="269"/>
    </location>
</feature>
<dbReference type="OrthoDB" id="9804858at2"/>
<dbReference type="UniPathway" id="UPA00048">
    <property type="reaction ID" value="UER00070"/>
</dbReference>
<dbReference type="InterPro" id="IPR013785">
    <property type="entry name" value="Aldolase_TIM"/>
</dbReference>
<dbReference type="HAMAP" id="MF_01025">
    <property type="entry name" value="LeuA_type1"/>
    <property type="match status" value="1"/>
</dbReference>
<dbReference type="InterPro" id="IPR050073">
    <property type="entry name" value="2-IPM_HCS-like"/>
</dbReference>
<dbReference type="SUPFAM" id="SSF51569">
    <property type="entry name" value="Aldolase"/>
    <property type="match status" value="1"/>
</dbReference>
<evidence type="ECO:0000256" key="13">
    <source>
        <dbReference type="HAMAP-Rule" id="MF_01025"/>
    </source>
</evidence>
<dbReference type="AlphaFoldDB" id="E0UHD3"/>
<feature type="binding site" evidence="13">
    <location>
        <position position="208"/>
    </location>
    <ligand>
        <name>Mn(2+)</name>
        <dbReference type="ChEBI" id="CHEBI:29035"/>
    </ligand>
</feature>
<comment type="similarity">
    <text evidence="3 13">Belongs to the alpha-IPM synthase/homocitrate synthase family. LeuA type 1 subfamily.</text>
</comment>
<dbReference type="FunFam" id="1.10.238.260:FF:000001">
    <property type="entry name" value="2-isopropylmalate synthase"/>
    <property type="match status" value="1"/>
</dbReference>
<keyword evidence="9 13" id="KW-0479">Metal-binding</keyword>
<keyword evidence="6 13" id="KW-0963">Cytoplasm</keyword>
<dbReference type="FunFam" id="3.30.160.270:FF:000001">
    <property type="entry name" value="2-isopropylmalate synthase"/>
    <property type="match status" value="1"/>
</dbReference>
<keyword evidence="17" id="KW-1185">Reference proteome</keyword>
<dbReference type="Pfam" id="PF00682">
    <property type="entry name" value="HMGL-like"/>
    <property type="match status" value="1"/>
</dbReference>
<feature type="binding site" evidence="13">
    <location>
        <position position="210"/>
    </location>
    <ligand>
        <name>Mn(2+)</name>
        <dbReference type="ChEBI" id="CHEBI:29035"/>
    </ligand>
</feature>
<dbReference type="InterPro" id="IPR036230">
    <property type="entry name" value="LeuA_allosteric_dom_sf"/>
</dbReference>
<dbReference type="KEGG" id="cyj:Cyan7822_4956"/>
<evidence type="ECO:0000256" key="1">
    <source>
        <dbReference type="ARBA" id="ARBA00003050"/>
    </source>
</evidence>
<evidence type="ECO:0000256" key="7">
    <source>
        <dbReference type="ARBA" id="ARBA00022605"/>
    </source>
</evidence>
<dbReference type="eggNOG" id="COG0119">
    <property type="taxonomic scope" value="Bacteria"/>
</dbReference>
<evidence type="ECO:0000256" key="4">
    <source>
        <dbReference type="ARBA" id="ARBA00018198"/>
    </source>
</evidence>
<feature type="region of interest" description="Regulatory domain" evidence="13">
    <location>
        <begin position="408"/>
        <end position="535"/>
    </location>
</feature>
<dbReference type="GO" id="GO:0009098">
    <property type="term" value="P:L-leucine biosynthetic process"/>
    <property type="evidence" value="ECO:0007669"/>
    <property type="project" value="UniProtKB-UniRule"/>
</dbReference>
<dbReference type="RefSeq" id="WP_013324885.1">
    <property type="nucleotide sequence ID" value="NC_014501.1"/>
</dbReference>
<dbReference type="Gene3D" id="1.10.238.260">
    <property type="match status" value="1"/>
</dbReference>
<comment type="pathway">
    <text evidence="2 13">Amino-acid biosynthesis; L-leucine biosynthesis; L-leucine from 3-methyl-2-oxobutanoate: step 1/4.</text>
</comment>
<keyword evidence="5 13" id="KW-0432">Leucine biosynthesis</keyword>
<dbReference type="InterPro" id="IPR013709">
    <property type="entry name" value="2-isopropylmalate_synth_dimer"/>
</dbReference>
<protein>
    <recommendedName>
        <fullName evidence="4 13">2-isopropylmalate synthase</fullName>
        <ecNumber evidence="13 14">2.3.3.13</ecNumber>
    </recommendedName>
    <alternativeName>
        <fullName evidence="13">Alpha-IPM synthase</fullName>
    </alternativeName>
    <alternativeName>
        <fullName evidence="13">Alpha-isopropylmalate synthase</fullName>
    </alternativeName>
</protein>
<sequence length="535" mass="58108">MSKQPDRVIIFDTTLRDGEQSPGATLNVDEKLTVARALARLGVDVIEAGFPYASPGDFEAVQKIAKVVGVQGGPTICGLARATRQDITKAAEALKPAAKPRIHTFLATSDIHLAYKLKKTRQEVLEIVPEMVAYAKSFVDDVEFSPEDAGRSDPEFLYQVLERAIAAGATTVNIPDTVGYLTPSEFGQLIRGIKENVPNIDNAIISVHGHNDLGLAVANFLEAVKNGARQLECTINGIGERAGNAALEELVMALHVRRSYYNPFLGRPADSTEPLTNINTKEIYKTSRLVSSLTGMAVQPNKAIVGANAFAHESGIHQDGVLKNKLTYEIMDAESIGLTNNQIVLGKLSGRNAFGTRLKELGFELTETELNKAFVRFKEVADKRKEITDWDLEAIVNDEIHVAPEIFRLELVQVSCGDQARPTATVILKGPNGEELMDAAIGTGPVDAVYKAINRVVNVPNQLIEFSVKSVTEGIDAMGEVTIRLKYENRTFSGHAANTDIIVASARAYISALNRLYVALEQEKTQKEQAAVTAS</sequence>
<dbReference type="Proteomes" id="UP000008206">
    <property type="component" value="Chromosome"/>
</dbReference>
<keyword evidence="10 13" id="KW-0464">Manganese</keyword>
<dbReference type="NCBIfam" id="NF002086">
    <property type="entry name" value="PRK00915.1-3"/>
    <property type="match status" value="1"/>
</dbReference>
<dbReference type="PANTHER" id="PTHR10277">
    <property type="entry name" value="HOMOCITRATE SYNTHASE-RELATED"/>
    <property type="match status" value="1"/>
</dbReference>
<dbReference type="GO" id="GO:0003985">
    <property type="term" value="F:acetyl-CoA C-acetyltransferase activity"/>
    <property type="evidence" value="ECO:0007669"/>
    <property type="project" value="UniProtKB-UniRule"/>
</dbReference>
<evidence type="ECO:0000259" key="15">
    <source>
        <dbReference type="PROSITE" id="PS50991"/>
    </source>
</evidence>
<reference evidence="17" key="1">
    <citation type="journal article" date="2011" name="MBio">
        <title>Novel metabolic attributes of the genus Cyanothece, comprising a group of unicellular nitrogen-fixing Cyanobacteria.</title>
        <authorList>
            <person name="Bandyopadhyay A."/>
            <person name="Elvitigala T."/>
            <person name="Welsh E."/>
            <person name="Stockel J."/>
            <person name="Liberton M."/>
            <person name="Min H."/>
            <person name="Sherman L.A."/>
            <person name="Pakrasi H.B."/>
        </authorList>
    </citation>
    <scope>NUCLEOTIDE SEQUENCE [LARGE SCALE GENOMIC DNA]</scope>
    <source>
        <strain evidence="17">PCC 7822</strain>
    </source>
</reference>
<evidence type="ECO:0000256" key="14">
    <source>
        <dbReference type="NCBIfam" id="TIGR00973"/>
    </source>
</evidence>
<name>E0UHD3_GLOV7</name>
<dbReference type="CDD" id="cd07940">
    <property type="entry name" value="DRE_TIM_IPMS"/>
    <property type="match status" value="1"/>
</dbReference>
<dbReference type="SUPFAM" id="SSF110921">
    <property type="entry name" value="2-isopropylmalate synthase LeuA, allosteric (dimerisation) domain"/>
    <property type="match status" value="1"/>
</dbReference>
<evidence type="ECO:0000256" key="10">
    <source>
        <dbReference type="ARBA" id="ARBA00023211"/>
    </source>
</evidence>
<evidence type="ECO:0000256" key="6">
    <source>
        <dbReference type="ARBA" id="ARBA00022490"/>
    </source>
</evidence>
<dbReference type="GO" id="GO:0003852">
    <property type="term" value="F:2-isopropylmalate synthase activity"/>
    <property type="evidence" value="ECO:0007669"/>
    <property type="project" value="UniProtKB-UniRule"/>
</dbReference>
<comment type="catalytic activity">
    <reaction evidence="13">
        <text>3-methyl-2-oxobutanoate + acetyl-CoA + H2O = (2S)-2-isopropylmalate + CoA + H(+)</text>
        <dbReference type="Rhea" id="RHEA:21524"/>
        <dbReference type="ChEBI" id="CHEBI:1178"/>
        <dbReference type="ChEBI" id="CHEBI:11851"/>
        <dbReference type="ChEBI" id="CHEBI:15377"/>
        <dbReference type="ChEBI" id="CHEBI:15378"/>
        <dbReference type="ChEBI" id="CHEBI:57287"/>
        <dbReference type="ChEBI" id="CHEBI:57288"/>
        <dbReference type="EC" id="2.3.3.13"/>
    </reaction>
</comment>
<evidence type="ECO:0000313" key="17">
    <source>
        <dbReference type="Proteomes" id="UP000008206"/>
    </source>
</evidence>
<dbReference type="FunFam" id="3.20.20.70:FF:000010">
    <property type="entry name" value="2-isopropylmalate synthase"/>
    <property type="match status" value="1"/>
</dbReference>
<gene>
    <name evidence="13" type="primary">leuA</name>
    <name evidence="16" type="ordered locus">Cyan7822_4956</name>
</gene>
<comment type="catalytic activity">
    <reaction evidence="12">
        <text>acetyl-CoA + 2-oxoglutarate + H2O = (2R)-homocitrate + CoA + H(+)</text>
        <dbReference type="Rhea" id="RHEA:12929"/>
        <dbReference type="ChEBI" id="CHEBI:15377"/>
        <dbReference type="ChEBI" id="CHEBI:15378"/>
        <dbReference type="ChEBI" id="CHEBI:16810"/>
        <dbReference type="ChEBI" id="CHEBI:57287"/>
        <dbReference type="ChEBI" id="CHEBI:57288"/>
        <dbReference type="ChEBI" id="CHEBI:58884"/>
        <dbReference type="EC" id="2.3.3.14"/>
    </reaction>
</comment>
<dbReference type="EC" id="2.3.3.13" evidence="13 14"/>
<dbReference type="Pfam" id="PF08502">
    <property type="entry name" value="LeuA_dimer"/>
    <property type="match status" value="1"/>
</dbReference>
<dbReference type="PANTHER" id="PTHR10277:SF9">
    <property type="entry name" value="2-ISOPROPYLMALATE SYNTHASE 1, CHLOROPLASTIC-RELATED"/>
    <property type="match status" value="1"/>
</dbReference>
<feature type="binding site" evidence="13">
    <location>
        <position position="17"/>
    </location>
    <ligand>
        <name>Mn(2+)</name>
        <dbReference type="ChEBI" id="CHEBI:29035"/>
    </ligand>
</feature>
<dbReference type="InterPro" id="IPR002034">
    <property type="entry name" value="AIPM/Hcit_synth_CS"/>
</dbReference>